<evidence type="ECO:0000313" key="2">
    <source>
        <dbReference type="Proteomes" id="UP000762676"/>
    </source>
</evidence>
<dbReference type="AlphaFoldDB" id="A0AAV4HY12"/>
<comment type="caution">
    <text evidence="1">The sequence shown here is derived from an EMBL/GenBank/DDBJ whole genome shotgun (WGS) entry which is preliminary data.</text>
</comment>
<protein>
    <submittedName>
        <fullName evidence="1">Uncharacterized protein</fullName>
    </submittedName>
</protein>
<proteinExistence type="predicted"/>
<dbReference type="EMBL" id="BMAT01009274">
    <property type="protein sequence ID" value="GFS03104.1"/>
    <property type="molecule type" value="Genomic_DNA"/>
</dbReference>
<name>A0AAV4HY12_9GAST</name>
<gene>
    <name evidence="1" type="ORF">ElyMa_004623800</name>
</gene>
<keyword evidence="2" id="KW-1185">Reference proteome</keyword>
<sequence>MHHMASFGILLRKEDKDKKHENTECGYDESDLLPVHKAASEGDIIGLVNIIQEDPSLLEQHSADGEADSRARSAF</sequence>
<accession>A0AAV4HY12</accession>
<dbReference type="Proteomes" id="UP000762676">
    <property type="component" value="Unassembled WGS sequence"/>
</dbReference>
<reference evidence="1 2" key="1">
    <citation type="journal article" date="2021" name="Elife">
        <title>Chloroplast acquisition without the gene transfer in kleptoplastic sea slugs, Plakobranchus ocellatus.</title>
        <authorList>
            <person name="Maeda T."/>
            <person name="Takahashi S."/>
            <person name="Yoshida T."/>
            <person name="Shimamura S."/>
            <person name="Takaki Y."/>
            <person name="Nagai Y."/>
            <person name="Toyoda A."/>
            <person name="Suzuki Y."/>
            <person name="Arimoto A."/>
            <person name="Ishii H."/>
            <person name="Satoh N."/>
            <person name="Nishiyama T."/>
            <person name="Hasebe M."/>
            <person name="Maruyama T."/>
            <person name="Minagawa J."/>
            <person name="Obokata J."/>
            <person name="Shigenobu S."/>
        </authorList>
    </citation>
    <scope>NUCLEOTIDE SEQUENCE [LARGE SCALE GENOMIC DNA]</scope>
</reference>
<organism evidence="1 2">
    <name type="scientific">Elysia marginata</name>
    <dbReference type="NCBI Taxonomy" id="1093978"/>
    <lineage>
        <taxon>Eukaryota</taxon>
        <taxon>Metazoa</taxon>
        <taxon>Spiralia</taxon>
        <taxon>Lophotrochozoa</taxon>
        <taxon>Mollusca</taxon>
        <taxon>Gastropoda</taxon>
        <taxon>Heterobranchia</taxon>
        <taxon>Euthyneura</taxon>
        <taxon>Panpulmonata</taxon>
        <taxon>Sacoglossa</taxon>
        <taxon>Placobranchoidea</taxon>
        <taxon>Plakobranchidae</taxon>
        <taxon>Elysia</taxon>
    </lineage>
</organism>
<evidence type="ECO:0000313" key="1">
    <source>
        <dbReference type="EMBL" id="GFS03104.1"/>
    </source>
</evidence>